<feature type="compositionally biased region" description="Low complexity" evidence="1">
    <location>
        <begin position="256"/>
        <end position="280"/>
    </location>
</feature>
<comment type="caution">
    <text evidence="3">The sequence shown here is derived from an EMBL/GenBank/DDBJ whole genome shotgun (WGS) entry which is preliminary data.</text>
</comment>
<reference evidence="3 4" key="1">
    <citation type="submission" date="2018-10" db="EMBL/GenBank/DDBJ databases">
        <title>Comparative analysis of microorganisms from saline springs in Andes Mountain Range, Colombia.</title>
        <authorList>
            <person name="Rubin E."/>
        </authorList>
    </citation>
    <scope>NUCLEOTIDE SEQUENCE [LARGE SCALE GENOMIC DNA]</scope>
    <source>
        <strain evidence="3 4">USBA 36</strain>
    </source>
</reference>
<dbReference type="PANTHER" id="PTHR43473">
    <property type="entry name" value="MAGNESIUM-CHELATASE SUBUNIT CHLD, CHLOROPLASTIC"/>
    <property type="match status" value="1"/>
</dbReference>
<dbReference type="PANTHER" id="PTHR43473:SF2">
    <property type="entry name" value="MAGNESIUM-CHELATASE SUBUNIT CHLD, CHLOROPLASTIC"/>
    <property type="match status" value="1"/>
</dbReference>
<evidence type="ECO:0000313" key="4">
    <source>
        <dbReference type="Proteomes" id="UP000277424"/>
    </source>
</evidence>
<dbReference type="InterPro" id="IPR041628">
    <property type="entry name" value="ChlI/MoxR_AAA_lid"/>
</dbReference>
<dbReference type="RefSeq" id="WP_183077968.1">
    <property type="nucleotide sequence ID" value="NZ_RBIG01000002.1"/>
</dbReference>
<dbReference type="Proteomes" id="UP000277424">
    <property type="component" value="Unassembled WGS sequence"/>
</dbReference>
<name>A0A420WI84_9PROT</name>
<dbReference type="Pfam" id="PF17863">
    <property type="entry name" value="AAA_lid_2"/>
    <property type="match status" value="1"/>
</dbReference>
<dbReference type="SUPFAM" id="SSF53300">
    <property type="entry name" value="vWA-like"/>
    <property type="match status" value="1"/>
</dbReference>
<dbReference type="SUPFAM" id="SSF52540">
    <property type="entry name" value="P-loop containing nucleoside triphosphate hydrolases"/>
    <property type="match status" value="1"/>
</dbReference>
<protein>
    <submittedName>
        <fullName evidence="3">Magnesium chelatase subunit D</fullName>
    </submittedName>
</protein>
<dbReference type="InterPro" id="IPR002035">
    <property type="entry name" value="VWF_A"/>
</dbReference>
<evidence type="ECO:0000313" key="3">
    <source>
        <dbReference type="EMBL" id="RKQ70662.1"/>
    </source>
</evidence>
<evidence type="ECO:0000259" key="2">
    <source>
        <dbReference type="PROSITE" id="PS50234"/>
    </source>
</evidence>
<feature type="region of interest" description="Disordered" evidence="1">
    <location>
        <begin position="254"/>
        <end position="304"/>
    </location>
</feature>
<dbReference type="InterPro" id="IPR027417">
    <property type="entry name" value="P-loop_NTPase"/>
</dbReference>
<dbReference type="Gene3D" id="3.40.50.410">
    <property type="entry name" value="von Willebrand factor, type A domain"/>
    <property type="match status" value="1"/>
</dbReference>
<evidence type="ECO:0000256" key="1">
    <source>
        <dbReference type="SAM" id="MobiDB-lite"/>
    </source>
</evidence>
<dbReference type="InterPro" id="IPR036465">
    <property type="entry name" value="vWFA_dom_sf"/>
</dbReference>
<feature type="region of interest" description="Disordered" evidence="1">
    <location>
        <begin position="327"/>
        <end position="363"/>
    </location>
</feature>
<dbReference type="SMART" id="SM00327">
    <property type="entry name" value="VWA"/>
    <property type="match status" value="1"/>
</dbReference>
<organism evidence="3 4">
    <name type="scientific">Oceanibaculum indicum</name>
    <dbReference type="NCBI Taxonomy" id="526216"/>
    <lineage>
        <taxon>Bacteria</taxon>
        <taxon>Pseudomonadati</taxon>
        <taxon>Pseudomonadota</taxon>
        <taxon>Alphaproteobacteria</taxon>
        <taxon>Rhodospirillales</taxon>
        <taxon>Oceanibaculaceae</taxon>
        <taxon>Oceanibaculum</taxon>
    </lineage>
</organism>
<feature type="domain" description="VWFA" evidence="2">
    <location>
        <begin position="412"/>
        <end position="592"/>
    </location>
</feature>
<gene>
    <name evidence="3" type="ORF">BCL74_2612</name>
</gene>
<dbReference type="PROSITE" id="PS50234">
    <property type="entry name" value="VWFA"/>
    <property type="match status" value="1"/>
</dbReference>
<accession>A0A420WI84</accession>
<proteinExistence type="predicted"/>
<dbReference type="Gene3D" id="3.40.50.300">
    <property type="entry name" value="P-loop containing nucleotide triphosphate hydrolases"/>
    <property type="match status" value="1"/>
</dbReference>
<dbReference type="EMBL" id="RBIG01000002">
    <property type="protein sequence ID" value="RKQ70662.1"/>
    <property type="molecule type" value="Genomic_DNA"/>
</dbReference>
<dbReference type="AlphaFoldDB" id="A0A420WI84"/>
<dbReference type="Pfam" id="PF13519">
    <property type="entry name" value="VWA_2"/>
    <property type="match status" value="1"/>
</dbReference>
<sequence>MPDGAAALTAAISTHPGVTYWRDALLAIRIAALGGNAIGGIWVKARAGGTREAFLERLRAAYPATCPWVRLPATATPDTLRGGIDLSASAAAGRLVAQRGLLAKAQGGVLLIPMSERLEPAAGAIIAGCMDRGQDRFTVIALDESAEPEESLPPALANRLGLHVDLGPVSWRDTEAADDVPEAAGMPDWRRCVLEDSLLRLLAKTADSAGHRSLPVLRHLALVARLHAALMRRERATTEDVLAALRLCLGLRPDPQQEQPQQEQSQQAPPPEQTQQAQPSPDRPPPTEDGTETEPTGPSDIDPASEWLSEAEAGSIDGLPAFGVAERSAAPRSRAGKAGALQKNARRGRPFGTTASPPYPDARPDLMATLRTAAPWQRLRRLHRDATLAAPRLLIRPEDFRYRRLRHAAPSTAIFLVDASGSTALERLGETKGAIEQLLARCYVRRDEVALVAFRGTGASIILPPTRSLTLAKRTLSGLPGGGPTPLVSGLDTGFGLAQSVRRQGGTPILVLLTDGSGNIARDGSPNRALAREQLGQAAALYRGHRLKTICIDIARRPREQVAALAADLGADHHVLRHASASALSDVVYTSMSETLP</sequence>